<name>A0A8S5M8J9_9CAUD</name>
<accession>A0A8S5M8J9</accession>
<dbReference type="EMBL" id="BK014848">
    <property type="protein sequence ID" value="DAD78621.1"/>
    <property type="molecule type" value="Genomic_DNA"/>
</dbReference>
<sequence length="44" mass="4841">MKTQGILLQNIVDPFLRTWNMSVLPGSAGFRQSAVCMCAVRRGS</sequence>
<proteinExistence type="predicted"/>
<reference evidence="1" key="1">
    <citation type="journal article" date="2021" name="Proc. Natl. Acad. Sci. U.S.A.">
        <title>A Catalog of Tens of Thousands of Viruses from Human Metagenomes Reveals Hidden Associations with Chronic Diseases.</title>
        <authorList>
            <person name="Tisza M.J."/>
            <person name="Buck C.B."/>
        </authorList>
    </citation>
    <scope>NUCLEOTIDE SEQUENCE</scope>
    <source>
        <strain evidence="1">CtEYW18</strain>
    </source>
</reference>
<organism evidence="1">
    <name type="scientific">Siphoviridae sp. ctEYW18</name>
    <dbReference type="NCBI Taxonomy" id="2826208"/>
    <lineage>
        <taxon>Viruses</taxon>
        <taxon>Duplodnaviria</taxon>
        <taxon>Heunggongvirae</taxon>
        <taxon>Uroviricota</taxon>
        <taxon>Caudoviricetes</taxon>
    </lineage>
</organism>
<evidence type="ECO:0000313" key="1">
    <source>
        <dbReference type="EMBL" id="DAD78621.1"/>
    </source>
</evidence>
<protein>
    <submittedName>
        <fullName evidence="1">Uncharacterized protein</fullName>
    </submittedName>
</protein>